<name>A0A3P6GAW4_BRAOL</name>
<organism evidence="2">
    <name type="scientific">Brassica oleracea</name>
    <name type="common">Wild cabbage</name>
    <dbReference type="NCBI Taxonomy" id="3712"/>
    <lineage>
        <taxon>Eukaryota</taxon>
        <taxon>Viridiplantae</taxon>
        <taxon>Streptophyta</taxon>
        <taxon>Embryophyta</taxon>
        <taxon>Tracheophyta</taxon>
        <taxon>Spermatophyta</taxon>
        <taxon>Magnoliopsida</taxon>
        <taxon>eudicotyledons</taxon>
        <taxon>Gunneridae</taxon>
        <taxon>Pentapetalae</taxon>
        <taxon>rosids</taxon>
        <taxon>malvids</taxon>
        <taxon>Brassicales</taxon>
        <taxon>Brassicaceae</taxon>
        <taxon>Brassiceae</taxon>
        <taxon>Brassica</taxon>
    </lineage>
</organism>
<protein>
    <submittedName>
        <fullName evidence="2">Uncharacterized protein</fullName>
    </submittedName>
</protein>
<keyword evidence="1" id="KW-0812">Transmembrane</keyword>
<sequence>MYNHHHFQIHHLGLTPALKSKPFSGLSIWLSSIGHRKIPSPHNSLNGKNIDVTDGGDPVVEQQDSTDPEALALLTTLQQNSFVLICIHITTIVLAMMTRTWIFFMTCMVECFHSRNITPLLDLQETLVSVCVTWKAIVMNA</sequence>
<keyword evidence="1" id="KW-1133">Transmembrane helix</keyword>
<keyword evidence="1" id="KW-0472">Membrane</keyword>
<reference evidence="2" key="1">
    <citation type="submission" date="2018-11" db="EMBL/GenBank/DDBJ databases">
        <authorList>
            <consortium name="Genoscope - CEA"/>
            <person name="William W."/>
        </authorList>
    </citation>
    <scope>NUCLEOTIDE SEQUENCE</scope>
</reference>
<evidence type="ECO:0000256" key="1">
    <source>
        <dbReference type="SAM" id="Phobius"/>
    </source>
</evidence>
<gene>
    <name evidence="2" type="ORF">BOLC6T37933H</name>
</gene>
<evidence type="ECO:0000313" key="2">
    <source>
        <dbReference type="EMBL" id="VDD62480.1"/>
    </source>
</evidence>
<dbReference type="EMBL" id="LR031880">
    <property type="protein sequence ID" value="VDD62480.1"/>
    <property type="molecule type" value="Genomic_DNA"/>
</dbReference>
<feature type="transmembrane region" description="Helical" evidence="1">
    <location>
        <begin position="82"/>
        <end position="104"/>
    </location>
</feature>
<dbReference type="AlphaFoldDB" id="A0A3P6GAW4"/>
<proteinExistence type="predicted"/>
<accession>A0A3P6GAW4</accession>